<sequence length="325" mass="36569">MRPFKQRMHKARQRISQFILGKRTPVRQVTLDQRRIYILPSLPGMIWLLVALLLFLMAVNYVNSLALAMAFFMVSLFMLAIFHTWRNLAGLTIRSLGGEAAHVGQAVRVTVEIEGHDRERVAIKLGWPEHEYLIVDTRGATQIDLHVTGHQRGWLAPGLLRIESLYPLGLCKTWSWQPLDTGVLVFPLIDDGHPLPSSRNPDGSRAGTMMSGLEEFAGVRRYQAGDSSGHVDWKGYARRHELNTKTFDQPAGQDCVLSLNDAPGYGVEAKLSVLTGWCLRCERQKQPYGLELPGVWISPATGQRHLYDCLQSLSLFQTDLDTQNV</sequence>
<keyword evidence="1" id="KW-1133">Transmembrane helix</keyword>
<name>A0A142BDJ1_9GAMM</name>
<proteinExistence type="predicted"/>
<feature type="transmembrane region" description="Helical" evidence="1">
    <location>
        <begin position="36"/>
        <end position="59"/>
    </location>
</feature>
<reference evidence="2 3" key="1">
    <citation type="journal article" date="2016" name="Front. Microbiol.">
        <title>Genomic Insight into the Host-Endosymbiont Relationship of Endozoicomonas montiporae CL-33(T) with its Coral Host.</title>
        <authorList>
            <person name="Ding J.-Y."/>
            <person name="Shiu J.-H."/>
            <person name="Chen W.-M."/>
            <person name="Chiang Y.-R."/>
            <person name="Tang S.-L."/>
        </authorList>
    </citation>
    <scope>NUCLEOTIDE SEQUENCE [LARGE SCALE GENOMIC DNA]</scope>
    <source>
        <strain evidence="2 3">CL-33</strain>
    </source>
</reference>
<evidence type="ECO:0000256" key="1">
    <source>
        <dbReference type="SAM" id="Phobius"/>
    </source>
</evidence>
<protein>
    <submittedName>
        <fullName evidence="2">Uncharacterized protein</fullName>
    </submittedName>
</protein>
<dbReference type="KEGG" id="emp:EZMO1_2767"/>
<evidence type="ECO:0000313" key="3">
    <source>
        <dbReference type="Proteomes" id="UP000071065"/>
    </source>
</evidence>
<evidence type="ECO:0000313" key="2">
    <source>
        <dbReference type="EMBL" id="AMO56817.1"/>
    </source>
</evidence>
<dbReference type="STRING" id="570277.EZMO1_2767"/>
<feature type="transmembrane region" description="Helical" evidence="1">
    <location>
        <begin position="65"/>
        <end position="85"/>
    </location>
</feature>
<keyword evidence="1" id="KW-0812">Transmembrane</keyword>
<accession>A0A142BDJ1</accession>
<dbReference type="AlphaFoldDB" id="A0A142BDJ1"/>
<organism evidence="2 3">
    <name type="scientific">Endozoicomonas montiporae CL-33</name>
    <dbReference type="NCBI Taxonomy" id="570277"/>
    <lineage>
        <taxon>Bacteria</taxon>
        <taxon>Pseudomonadati</taxon>
        <taxon>Pseudomonadota</taxon>
        <taxon>Gammaproteobacteria</taxon>
        <taxon>Oceanospirillales</taxon>
        <taxon>Endozoicomonadaceae</taxon>
        <taxon>Endozoicomonas</taxon>
    </lineage>
</organism>
<dbReference type="PANTHER" id="PTHR34351">
    <property type="entry name" value="SLR1927 PROTEIN-RELATED"/>
    <property type="match status" value="1"/>
</dbReference>
<gene>
    <name evidence="2" type="ORF">EZMO1_2767</name>
</gene>
<dbReference type="Proteomes" id="UP000071065">
    <property type="component" value="Chromosome"/>
</dbReference>
<dbReference type="PANTHER" id="PTHR34351:SF1">
    <property type="entry name" value="SLR1927 PROTEIN"/>
    <property type="match status" value="1"/>
</dbReference>
<dbReference type="PATRIC" id="fig|570277.3.peg.2986"/>
<keyword evidence="1" id="KW-0472">Membrane</keyword>
<dbReference type="OrthoDB" id="5298497at2"/>
<dbReference type="RefSeq" id="WP_082211568.1">
    <property type="nucleotide sequence ID" value="NZ_CP013251.1"/>
</dbReference>
<dbReference type="EMBL" id="CP013251">
    <property type="protein sequence ID" value="AMO56817.1"/>
    <property type="molecule type" value="Genomic_DNA"/>
</dbReference>